<sequence length="182" mass="20009">MRAGNLNTPANLLELNPDLQPVTIDWLWVGIRAKEGATPAPVGLRSSAQVTVRAWWDERLLQGRYLEAGGRLLHIDNVRDVMGDGVEVQIAATELIGEPAQLMSDSSGIRCCRVFLQHEAPVLDTMQQVVGYKTRAELALIETGRAEPGDGLEVGSVSYRVVDYDDRSDDGVVRGVWLERVT</sequence>
<protein>
    <submittedName>
        <fullName evidence="1">Uncharacterized protein</fullName>
    </submittedName>
</protein>
<gene>
    <name evidence="1" type="ORF">GCM10007418_03940</name>
</gene>
<dbReference type="EMBL" id="BMFF01000001">
    <property type="protein sequence ID" value="GGC87405.1"/>
    <property type="molecule type" value="Genomic_DNA"/>
</dbReference>
<dbReference type="Proteomes" id="UP000638188">
    <property type="component" value="Unassembled WGS sequence"/>
</dbReference>
<reference evidence="2" key="1">
    <citation type="journal article" date="2019" name="Int. J. Syst. Evol. Microbiol.">
        <title>The Global Catalogue of Microorganisms (GCM) 10K type strain sequencing project: providing services to taxonomists for standard genome sequencing and annotation.</title>
        <authorList>
            <consortium name="The Broad Institute Genomics Platform"/>
            <consortium name="The Broad Institute Genome Sequencing Center for Infectious Disease"/>
            <person name="Wu L."/>
            <person name="Ma J."/>
        </authorList>
    </citation>
    <scope>NUCLEOTIDE SEQUENCE [LARGE SCALE GENOMIC DNA]</scope>
    <source>
        <strain evidence="2">CGMCC 1.12482</strain>
    </source>
</reference>
<evidence type="ECO:0000313" key="1">
    <source>
        <dbReference type="EMBL" id="GGC87405.1"/>
    </source>
</evidence>
<organism evidence="1 2">
    <name type="scientific">Halopseudomonas salina</name>
    <dbReference type="NCBI Taxonomy" id="1323744"/>
    <lineage>
        <taxon>Bacteria</taxon>
        <taxon>Pseudomonadati</taxon>
        <taxon>Pseudomonadota</taxon>
        <taxon>Gammaproteobacteria</taxon>
        <taxon>Pseudomonadales</taxon>
        <taxon>Pseudomonadaceae</taxon>
        <taxon>Halopseudomonas</taxon>
    </lineage>
</organism>
<dbReference type="RefSeq" id="WP_150277522.1">
    <property type="nucleotide sequence ID" value="NZ_BMFF01000001.1"/>
</dbReference>
<evidence type="ECO:0000313" key="2">
    <source>
        <dbReference type="Proteomes" id="UP000638188"/>
    </source>
</evidence>
<accession>A0ABQ1NYY5</accession>
<keyword evidence="2" id="KW-1185">Reference proteome</keyword>
<name>A0ABQ1NYY5_9GAMM</name>
<comment type="caution">
    <text evidence="1">The sequence shown here is derived from an EMBL/GenBank/DDBJ whole genome shotgun (WGS) entry which is preliminary data.</text>
</comment>
<proteinExistence type="predicted"/>